<dbReference type="Proteomes" id="UP000184330">
    <property type="component" value="Unassembled WGS sequence"/>
</dbReference>
<proteinExistence type="predicted"/>
<name>A0A1L7XPR5_9HELO</name>
<keyword evidence="2" id="KW-1185">Reference proteome</keyword>
<accession>A0A1L7XPR5</accession>
<dbReference type="OrthoDB" id="3558093at2759"/>
<dbReference type="EMBL" id="FJOG01000041">
    <property type="protein sequence ID" value="CZR67030.1"/>
    <property type="molecule type" value="Genomic_DNA"/>
</dbReference>
<sequence>MVEKFFKLPACPFCWDQKHKCHRDPASLQCRDCKSYIRQGNLQDNTIHDADQFYEATAHAELYRGLSIDSLSTLDINIGNPDRNIFGLQITTSTGNNSNHYTHHIDAPFNVRNVMLVTWFDGIVRENSTLKIHGKGRYAQAVENAVLLGGYIYMLCSSSRITEDVQTTRDGAISPNEMVHYALYVHFQYFVLCRLLELMNQTLDIIRFEDPEKQHSAYTQAGYASALILRYEVDHFRRSLRNGPLSQRSQVPFAWKGPKGILVDWFTNIEAELHQRLRQGCGQQVDWSSALGAKKSARRKFDTFKLKLTLHQIKHTIPITPPSKPIYSTLGDGDVCWTSPPTSPSLPVLGLSNDSLVVEDKIRPHVSYFALHENSSTEAETSEKMNLDLFPDLALLR</sequence>
<protein>
    <submittedName>
        <fullName evidence="1">Uncharacterized protein</fullName>
    </submittedName>
</protein>
<organism evidence="1 2">
    <name type="scientific">Phialocephala subalpina</name>
    <dbReference type="NCBI Taxonomy" id="576137"/>
    <lineage>
        <taxon>Eukaryota</taxon>
        <taxon>Fungi</taxon>
        <taxon>Dikarya</taxon>
        <taxon>Ascomycota</taxon>
        <taxon>Pezizomycotina</taxon>
        <taxon>Leotiomycetes</taxon>
        <taxon>Helotiales</taxon>
        <taxon>Mollisiaceae</taxon>
        <taxon>Phialocephala</taxon>
        <taxon>Phialocephala fortinii species complex</taxon>
    </lineage>
</organism>
<dbReference type="AlphaFoldDB" id="A0A1L7XPR5"/>
<evidence type="ECO:0000313" key="2">
    <source>
        <dbReference type="Proteomes" id="UP000184330"/>
    </source>
</evidence>
<reference evidence="1 2" key="1">
    <citation type="submission" date="2016-03" db="EMBL/GenBank/DDBJ databases">
        <authorList>
            <person name="Ploux O."/>
        </authorList>
    </citation>
    <scope>NUCLEOTIDE SEQUENCE [LARGE SCALE GENOMIC DNA]</scope>
    <source>
        <strain evidence="1 2">UAMH 11012</strain>
    </source>
</reference>
<evidence type="ECO:0000313" key="1">
    <source>
        <dbReference type="EMBL" id="CZR67030.1"/>
    </source>
</evidence>
<gene>
    <name evidence="1" type="ORF">PAC_16929</name>
</gene>